<evidence type="ECO:0000313" key="2">
    <source>
        <dbReference type="EMBL" id="GAA2191698.1"/>
    </source>
</evidence>
<organism evidence="2 3">
    <name type="scientific">Streptomyces bangladeshensis</name>
    <dbReference type="NCBI Taxonomy" id="295352"/>
    <lineage>
        <taxon>Bacteria</taxon>
        <taxon>Bacillati</taxon>
        <taxon>Actinomycetota</taxon>
        <taxon>Actinomycetes</taxon>
        <taxon>Kitasatosporales</taxon>
        <taxon>Streptomycetaceae</taxon>
        <taxon>Streptomyces</taxon>
    </lineage>
</organism>
<sequence>MRLEGVAAGQHQTVRPAGRDDVREQPAMGFGDVHGKIFRLPAPAARRPTGPPGEILAAGGNVPPGGGH</sequence>
<dbReference type="Proteomes" id="UP001501391">
    <property type="component" value="Unassembled WGS sequence"/>
</dbReference>
<name>A0ABN3BBW6_9ACTN</name>
<dbReference type="EMBL" id="BAAAOQ010000002">
    <property type="protein sequence ID" value="GAA2191698.1"/>
    <property type="molecule type" value="Genomic_DNA"/>
</dbReference>
<proteinExistence type="predicted"/>
<feature type="region of interest" description="Disordered" evidence="1">
    <location>
        <begin position="42"/>
        <end position="68"/>
    </location>
</feature>
<comment type="caution">
    <text evidence="2">The sequence shown here is derived from an EMBL/GenBank/DDBJ whole genome shotgun (WGS) entry which is preliminary data.</text>
</comment>
<keyword evidence="3" id="KW-1185">Reference proteome</keyword>
<reference evidence="2 3" key="1">
    <citation type="journal article" date="2019" name="Int. J. Syst. Evol. Microbiol.">
        <title>The Global Catalogue of Microorganisms (GCM) 10K type strain sequencing project: providing services to taxonomists for standard genome sequencing and annotation.</title>
        <authorList>
            <consortium name="The Broad Institute Genomics Platform"/>
            <consortium name="The Broad Institute Genome Sequencing Center for Infectious Disease"/>
            <person name="Wu L."/>
            <person name="Ma J."/>
        </authorList>
    </citation>
    <scope>NUCLEOTIDE SEQUENCE [LARGE SCALE GENOMIC DNA]</scope>
    <source>
        <strain evidence="2 3">JCM 14924</strain>
    </source>
</reference>
<evidence type="ECO:0000256" key="1">
    <source>
        <dbReference type="SAM" id="MobiDB-lite"/>
    </source>
</evidence>
<gene>
    <name evidence="2" type="ORF">GCM10009787_06050</name>
</gene>
<feature type="region of interest" description="Disordered" evidence="1">
    <location>
        <begin position="1"/>
        <end position="27"/>
    </location>
</feature>
<protein>
    <submittedName>
        <fullName evidence="2">Uncharacterized protein</fullName>
    </submittedName>
</protein>
<accession>A0ABN3BBW6</accession>
<evidence type="ECO:0000313" key="3">
    <source>
        <dbReference type="Proteomes" id="UP001501391"/>
    </source>
</evidence>